<dbReference type="AlphaFoldDB" id="A0A9J6HCN5"/>
<dbReference type="PANTHER" id="PTHR19303">
    <property type="entry name" value="TRANSPOSON"/>
    <property type="match status" value="1"/>
</dbReference>
<evidence type="ECO:0000256" key="1">
    <source>
        <dbReference type="ARBA" id="ARBA00023125"/>
    </source>
</evidence>
<proteinExistence type="predicted"/>
<sequence>MPISGPILAATAKQFAYLLYETDFESGGRWIRRFKESHGIMYKAITGEAASLDIESRCLWEEETLPNILDKYAGRDVYSGDETGLCFQLLPSKTHAIKRDSCKGWKHSKLLFAVFLCANTDGSDMRPPFCLCKVKKPALFRSVARIPVQYRPNGKVWMM</sequence>
<dbReference type="PANTHER" id="PTHR19303:SF73">
    <property type="entry name" value="PROTEIN PDC2"/>
    <property type="match status" value="1"/>
</dbReference>
<keyword evidence="1" id="KW-0238">DNA-binding</keyword>
<feature type="domain" description="HTH CENPB-type" evidence="2">
    <location>
        <begin position="1"/>
        <end position="44"/>
    </location>
</feature>
<evidence type="ECO:0000259" key="2">
    <source>
        <dbReference type="PROSITE" id="PS51253"/>
    </source>
</evidence>
<dbReference type="PROSITE" id="PS51253">
    <property type="entry name" value="HTH_CENPB"/>
    <property type="match status" value="1"/>
</dbReference>
<dbReference type="GO" id="GO:0003677">
    <property type="term" value="F:DNA binding"/>
    <property type="evidence" value="ECO:0007669"/>
    <property type="project" value="UniProtKB-KW"/>
</dbReference>
<comment type="caution">
    <text evidence="3">The sequence shown here is derived from an EMBL/GenBank/DDBJ whole genome shotgun (WGS) entry which is preliminary data.</text>
</comment>
<evidence type="ECO:0000313" key="3">
    <source>
        <dbReference type="EMBL" id="KAH9384882.1"/>
    </source>
</evidence>
<dbReference type="InterPro" id="IPR050863">
    <property type="entry name" value="CenT-Element_Derived"/>
</dbReference>
<reference evidence="3 4" key="1">
    <citation type="journal article" date="2020" name="Cell">
        <title>Large-Scale Comparative Analyses of Tick Genomes Elucidate Their Genetic Diversity and Vector Capacities.</title>
        <authorList>
            <consortium name="Tick Genome and Microbiome Consortium (TIGMIC)"/>
            <person name="Jia N."/>
            <person name="Wang J."/>
            <person name="Shi W."/>
            <person name="Du L."/>
            <person name="Sun Y."/>
            <person name="Zhan W."/>
            <person name="Jiang J.F."/>
            <person name="Wang Q."/>
            <person name="Zhang B."/>
            <person name="Ji P."/>
            <person name="Bell-Sakyi L."/>
            <person name="Cui X.M."/>
            <person name="Yuan T.T."/>
            <person name="Jiang B.G."/>
            <person name="Yang W.F."/>
            <person name="Lam T.T."/>
            <person name="Chang Q.C."/>
            <person name="Ding S.J."/>
            <person name="Wang X.J."/>
            <person name="Zhu J.G."/>
            <person name="Ruan X.D."/>
            <person name="Zhao L."/>
            <person name="Wei J.T."/>
            <person name="Ye R.Z."/>
            <person name="Que T.C."/>
            <person name="Du C.H."/>
            <person name="Zhou Y.H."/>
            <person name="Cheng J.X."/>
            <person name="Dai P.F."/>
            <person name="Guo W.B."/>
            <person name="Han X.H."/>
            <person name="Huang E.J."/>
            <person name="Li L.F."/>
            <person name="Wei W."/>
            <person name="Gao Y.C."/>
            <person name="Liu J.Z."/>
            <person name="Shao H.Z."/>
            <person name="Wang X."/>
            <person name="Wang C.C."/>
            <person name="Yang T.C."/>
            <person name="Huo Q.B."/>
            <person name="Li W."/>
            <person name="Chen H.Y."/>
            <person name="Chen S.E."/>
            <person name="Zhou L.G."/>
            <person name="Ni X.B."/>
            <person name="Tian J.H."/>
            <person name="Sheng Y."/>
            <person name="Liu T."/>
            <person name="Pan Y.S."/>
            <person name="Xia L.Y."/>
            <person name="Li J."/>
            <person name="Zhao F."/>
            <person name="Cao W.C."/>
        </authorList>
    </citation>
    <scope>NUCLEOTIDE SEQUENCE [LARGE SCALE GENOMIC DNA]</scope>
    <source>
        <strain evidence="3">HaeL-2018</strain>
    </source>
</reference>
<dbReference type="Proteomes" id="UP000821853">
    <property type="component" value="Unassembled WGS sequence"/>
</dbReference>
<name>A0A9J6HCN5_HAELO</name>
<dbReference type="OrthoDB" id="6485042at2759"/>
<accession>A0A9J6HCN5</accession>
<keyword evidence="4" id="KW-1185">Reference proteome</keyword>
<dbReference type="VEuPathDB" id="VectorBase:HLOH_061412"/>
<organism evidence="3 4">
    <name type="scientific">Haemaphysalis longicornis</name>
    <name type="common">Bush tick</name>
    <dbReference type="NCBI Taxonomy" id="44386"/>
    <lineage>
        <taxon>Eukaryota</taxon>
        <taxon>Metazoa</taxon>
        <taxon>Ecdysozoa</taxon>
        <taxon>Arthropoda</taxon>
        <taxon>Chelicerata</taxon>
        <taxon>Arachnida</taxon>
        <taxon>Acari</taxon>
        <taxon>Parasitiformes</taxon>
        <taxon>Ixodida</taxon>
        <taxon>Ixodoidea</taxon>
        <taxon>Ixodidae</taxon>
        <taxon>Haemaphysalinae</taxon>
        <taxon>Haemaphysalis</taxon>
    </lineage>
</organism>
<evidence type="ECO:0000313" key="4">
    <source>
        <dbReference type="Proteomes" id="UP000821853"/>
    </source>
</evidence>
<dbReference type="EMBL" id="JABSTR010003385">
    <property type="protein sequence ID" value="KAH9384882.1"/>
    <property type="molecule type" value="Genomic_DNA"/>
</dbReference>
<dbReference type="InterPro" id="IPR006600">
    <property type="entry name" value="HTH_CenpB_DNA-bd_dom"/>
</dbReference>
<dbReference type="Pfam" id="PF03221">
    <property type="entry name" value="HTH_Tnp_Tc5"/>
    <property type="match status" value="1"/>
</dbReference>
<protein>
    <recommendedName>
        <fullName evidence="2">HTH CENPB-type domain-containing protein</fullName>
    </recommendedName>
</protein>
<dbReference type="GO" id="GO:0005634">
    <property type="term" value="C:nucleus"/>
    <property type="evidence" value="ECO:0007669"/>
    <property type="project" value="TreeGrafter"/>
</dbReference>
<dbReference type="OMA" id="KESHGIM"/>
<gene>
    <name evidence="3" type="ORF">HPB48_026912</name>
</gene>